<protein>
    <submittedName>
        <fullName evidence="4">Uncharacterized protein</fullName>
    </submittedName>
</protein>
<proteinExistence type="predicted"/>
<feature type="domain" description="BAG" evidence="3">
    <location>
        <begin position="163"/>
        <end position="220"/>
    </location>
</feature>
<feature type="compositionally biased region" description="Low complexity" evidence="1">
    <location>
        <begin position="99"/>
        <end position="118"/>
    </location>
</feature>
<evidence type="ECO:0000259" key="2">
    <source>
        <dbReference type="PROSITE" id="PS50053"/>
    </source>
</evidence>
<sequence length="224" mass="24181">MDNDSTQSPFPVLNLVYNKHKHALTLPQPLASTTLHDLLHLAATTLQLPLVGLRLIYAGGFMKDMHATLAQYGIHNMSSILVLSAPASISATGSAPQPSISTRQPTTTATSSATTPITPGGGLADPKEMALVASISDTLSRSLQPINPALDRYARTLRPTTEAETRDVTKLKLELGEKLMQALLKVDGIQIPPGFVLARAKRREAVNTLQGLLDEVEARFREWN</sequence>
<dbReference type="InterPro" id="IPR003103">
    <property type="entry name" value="BAG_domain"/>
</dbReference>
<gene>
    <name evidence="4" type="ORF">BCR44DRAFT_35095</name>
</gene>
<dbReference type="Gene3D" id="3.10.20.90">
    <property type="entry name" value="Phosphatidylinositol 3-kinase Catalytic Subunit, Chain A, domain 1"/>
    <property type="match status" value="1"/>
</dbReference>
<dbReference type="OrthoDB" id="417450at2759"/>
<dbReference type="PROSITE" id="PS50053">
    <property type="entry name" value="UBIQUITIN_2"/>
    <property type="match status" value="1"/>
</dbReference>
<keyword evidence="5" id="KW-1185">Reference proteome</keyword>
<dbReference type="InterPro" id="IPR029071">
    <property type="entry name" value="Ubiquitin-like_domsf"/>
</dbReference>
<dbReference type="SUPFAM" id="SSF63491">
    <property type="entry name" value="BAG domain"/>
    <property type="match status" value="1"/>
</dbReference>
<dbReference type="AlphaFoldDB" id="A0A1Y2HEF6"/>
<dbReference type="Proteomes" id="UP000193411">
    <property type="component" value="Unassembled WGS sequence"/>
</dbReference>
<feature type="domain" description="Ubiquitin-like" evidence="2">
    <location>
        <begin position="32"/>
        <end position="83"/>
    </location>
</feature>
<evidence type="ECO:0000313" key="5">
    <source>
        <dbReference type="Proteomes" id="UP000193411"/>
    </source>
</evidence>
<accession>A0A1Y2HEF6</accession>
<evidence type="ECO:0000256" key="1">
    <source>
        <dbReference type="SAM" id="MobiDB-lite"/>
    </source>
</evidence>
<comment type="caution">
    <text evidence="4">The sequence shown here is derived from an EMBL/GenBank/DDBJ whole genome shotgun (WGS) entry which is preliminary data.</text>
</comment>
<dbReference type="PROSITE" id="PS51035">
    <property type="entry name" value="BAG"/>
    <property type="match status" value="1"/>
</dbReference>
<organism evidence="4 5">
    <name type="scientific">Catenaria anguillulae PL171</name>
    <dbReference type="NCBI Taxonomy" id="765915"/>
    <lineage>
        <taxon>Eukaryota</taxon>
        <taxon>Fungi</taxon>
        <taxon>Fungi incertae sedis</taxon>
        <taxon>Blastocladiomycota</taxon>
        <taxon>Blastocladiomycetes</taxon>
        <taxon>Blastocladiales</taxon>
        <taxon>Catenariaceae</taxon>
        <taxon>Catenaria</taxon>
    </lineage>
</organism>
<dbReference type="Pfam" id="PF02179">
    <property type="entry name" value="BAG"/>
    <property type="match status" value="1"/>
</dbReference>
<dbReference type="STRING" id="765915.A0A1Y2HEF6"/>
<evidence type="ECO:0000313" key="4">
    <source>
        <dbReference type="EMBL" id="ORZ32967.1"/>
    </source>
</evidence>
<dbReference type="SUPFAM" id="SSF54236">
    <property type="entry name" value="Ubiquitin-like"/>
    <property type="match status" value="1"/>
</dbReference>
<dbReference type="EMBL" id="MCFL01000040">
    <property type="protein sequence ID" value="ORZ32967.1"/>
    <property type="molecule type" value="Genomic_DNA"/>
</dbReference>
<evidence type="ECO:0000259" key="3">
    <source>
        <dbReference type="PROSITE" id="PS51035"/>
    </source>
</evidence>
<dbReference type="GO" id="GO:0051087">
    <property type="term" value="F:protein-folding chaperone binding"/>
    <property type="evidence" value="ECO:0007669"/>
    <property type="project" value="InterPro"/>
</dbReference>
<dbReference type="Gene3D" id="1.20.58.120">
    <property type="entry name" value="BAG domain"/>
    <property type="match status" value="1"/>
</dbReference>
<dbReference type="InterPro" id="IPR036533">
    <property type="entry name" value="BAG_dom_sf"/>
</dbReference>
<name>A0A1Y2HEF6_9FUNG</name>
<feature type="region of interest" description="Disordered" evidence="1">
    <location>
        <begin position="92"/>
        <end position="123"/>
    </location>
</feature>
<dbReference type="InterPro" id="IPR000626">
    <property type="entry name" value="Ubiquitin-like_dom"/>
</dbReference>
<reference evidence="4 5" key="1">
    <citation type="submission" date="2016-07" db="EMBL/GenBank/DDBJ databases">
        <title>Pervasive Adenine N6-methylation of Active Genes in Fungi.</title>
        <authorList>
            <consortium name="DOE Joint Genome Institute"/>
            <person name="Mondo S.J."/>
            <person name="Dannebaum R.O."/>
            <person name="Kuo R.C."/>
            <person name="Labutti K."/>
            <person name="Haridas S."/>
            <person name="Kuo A."/>
            <person name="Salamov A."/>
            <person name="Ahrendt S.R."/>
            <person name="Lipzen A."/>
            <person name="Sullivan W."/>
            <person name="Andreopoulos W.B."/>
            <person name="Clum A."/>
            <person name="Lindquist E."/>
            <person name="Daum C."/>
            <person name="Ramamoorthy G.K."/>
            <person name="Gryganskyi A."/>
            <person name="Culley D."/>
            <person name="Magnuson J.K."/>
            <person name="James T.Y."/>
            <person name="O'Malley M.A."/>
            <person name="Stajich J.E."/>
            <person name="Spatafora J.W."/>
            <person name="Visel A."/>
            <person name="Grigoriev I.V."/>
        </authorList>
    </citation>
    <scope>NUCLEOTIDE SEQUENCE [LARGE SCALE GENOMIC DNA]</scope>
    <source>
        <strain evidence="4 5">PL171</strain>
    </source>
</reference>